<evidence type="ECO:0000313" key="8">
    <source>
        <dbReference type="Proteomes" id="UP000694429"/>
    </source>
</evidence>
<evidence type="ECO:0000313" key="6">
    <source>
        <dbReference type="Ensembl" id="ENSCAFP00040038251.1"/>
    </source>
</evidence>
<evidence type="ECO:0000313" key="5">
    <source>
        <dbReference type="Ensembl" id="ENSCAFP00030037332.1"/>
    </source>
</evidence>
<dbReference type="GO" id="GO:0051694">
    <property type="term" value="P:pointed-end actin filament capping"/>
    <property type="evidence" value="ECO:0007669"/>
    <property type="project" value="InterPro"/>
</dbReference>
<name>A0A8C0P8Q9_CANLF</name>
<proteinExistence type="predicted"/>
<gene>
    <name evidence="5" type="primary">TMOD2</name>
    <name evidence="4" type="synonym">TMOD3</name>
</gene>
<dbReference type="Ensembl" id="ENSCAFT00000105654.1">
    <property type="protein sequence ID" value="ENSCAFP00000072897.1"/>
    <property type="gene ID" value="ENSCAFG00000015528.5"/>
</dbReference>
<keyword evidence="3" id="KW-0206">Cytoskeleton</keyword>
<accession>A0A8C0P8Q9</accession>
<evidence type="ECO:0000256" key="3">
    <source>
        <dbReference type="ARBA" id="ARBA00023212"/>
    </source>
</evidence>
<dbReference type="Ensembl" id="ENSCAFT00030042783.1">
    <property type="protein sequence ID" value="ENSCAFP00030037332.1"/>
    <property type="gene ID" value="ENSCAFG00030023227.1"/>
</dbReference>
<organism evidence="5 8">
    <name type="scientific">Canis lupus familiaris</name>
    <name type="common">Dog</name>
    <name type="synonym">Canis familiaris</name>
    <dbReference type="NCBI Taxonomy" id="9615"/>
    <lineage>
        <taxon>Eukaryota</taxon>
        <taxon>Metazoa</taxon>
        <taxon>Chordata</taxon>
        <taxon>Craniata</taxon>
        <taxon>Vertebrata</taxon>
        <taxon>Euteleostomi</taxon>
        <taxon>Mammalia</taxon>
        <taxon>Eutheria</taxon>
        <taxon>Laurasiatheria</taxon>
        <taxon>Carnivora</taxon>
        <taxon>Caniformia</taxon>
        <taxon>Canidae</taxon>
        <taxon>Canis</taxon>
    </lineage>
</organism>
<dbReference type="SUPFAM" id="SSF52047">
    <property type="entry name" value="RNI-like"/>
    <property type="match status" value="1"/>
</dbReference>
<evidence type="ECO:0000256" key="2">
    <source>
        <dbReference type="ARBA" id="ARBA00022490"/>
    </source>
</evidence>
<dbReference type="Proteomes" id="UP000694542">
    <property type="component" value="Chromosome 30"/>
</dbReference>
<comment type="subcellular location">
    <subcellularLocation>
        <location evidence="1">Cytoplasm</location>
        <location evidence="1">Cytoskeleton</location>
    </subcellularLocation>
</comment>
<dbReference type="Ensembl" id="ENSCAFT00040043831.1">
    <property type="protein sequence ID" value="ENSCAFP00040038251.1"/>
    <property type="gene ID" value="ENSCAFG00040023481.1"/>
</dbReference>
<dbReference type="PANTHER" id="PTHR10901">
    <property type="entry name" value="TROPOMODULIN"/>
    <property type="match status" value="1"/>
</dbReference>
<dbReference type="Pfam" id="PF03250">
    <property type="entry name" value="Tropomodulin"/>
    <property type="match status" value="1"/>
</dbReference>
<reference evidence="5" key="4">
    <citation type="submission" date="2025-05" db="UniProtKB">
        <authorList>
            <consortium name="Ensembl"/>
        </authorList>
    </citation>
    <scope>IDENTIFICATION</scope>
</reference>
<dbReference type="Proteomes" id="UP000694429">
    <property type="component" value="Chromosome 30"/>
</dbReference>
<dbReference type="GO" id="GO:0005523">
    <property type="term" value="F:tropomyosin binding"/>
    <property type="evidence" value="ECO:0007669"/>
    <property type="project" value="InterPro"/>
</dbReference>
<dbReference type="PANTHER" id="PTHR10901:SF15">
    <property type="entry name" value="TROPOMODULIN-2"/>
    <property type="match status" value="1"/>
</dbReference>
<protein>
    <submittedName>
        <fullName evidence="4">Tropomodulin 2</fullName>
    </submittedName>
    <submittedName>
        <fullName evidence="5">Tropomodulin 3</fullName>
    </submittedName>
</protein>
<reference evidence="6" key="2">
    <citation type="submission" date="2018-10" db="EMBL/GenBank/DDBJ databases">
        <title>De novo assembly of a Great Dane genome.</title>
        <authorList>
            <person name="Kidd J.M."/>
            <person name="Pendleton A.L."/>
            <person name="Shen F."/>
            <person name="Emery S."/>
        </authorList>
    </citation>
    <scope>NUCLEOTIDE SEQUENCE [LARGE SCALE GENOMIC DNA]</scope>
    <source>
        <strain evidence="6">Great Dane</strain>
    </source>
</reference>
<dbReference type="InterPro" id="IPR004934">
    <property type="entry name" value="TMOD"/>
</dbReference>
<dbReference type="Gene3D" id="3.80.10.10">
    <property type="entry name" value="Ribonuclease Inhibitor"/>
    <property type="match status" value="1"/>
</dbReference>
<reference evidence="4 7" key="1">
    <citation type="journal article" date="2005" name="Nature">
        <title>Genome sequence, comparative analysis and haplotype structure of the domestic dog.</title>
        <authorList>
            <consortium name="Broad Sequencing Platform"/>
            <person name="Lindblad-Toh K."/>
            <person name="Wade C.M."/>
            <person name="Mikkelsen T.S."/>
            <person name="Karlsson E.K."/>
            <person name="Jaffe D.B."/>
            <person name="Kamal M."/>
            <person name="Clamp M."/>
            <person name="Chang J.L."/>
            <person name="Kulbokas E.J. III"/>
            <person name="Zody M.C."/>
            <person name="Mauceli E."/>
            <person name="Xie X."/>
            <person name="Breen M."/>
            <person name="Wayne R.K."/>
            <person name="Ostrander E.A."/>
            <person name="Ponting C.P."/>
            <person name="Galibert F."/>
            <person name="Smith D.R."/>
            <person name="DeJong P.J."/>
            <person name="Kirkness E."/>
            <person name="Alvarez P."/>
            <person name="Biagi T."/>
            <person name="Brockman W."/>
            <person name="Butler J."/>
            <person name="Chin C.W."/>
            <person name="Cook A."/>
            <person name="Cuff J."/>
            <person name="Daly M.J."/>
            <person name="DeCaprio D."/>
            <person name="Gnerre S."/>
            <person name="Grabherr M."/>
            <person name="Kellis M."/>
            <person name="Kleber M."/>
            <person name="Bardeleben C."/>
            <person name="Goodstadt L."/>
            <person name="Heger A."/>
            <person name="Hitte C."/>
            <person name="Kim L."/>
            <person name="Koepfli K.P."/>
            <person name="Parker H.G."/>
            <person name="Pollinger J.P."/>
            <person name="Searle S.M."/>
            <person name="Sutter N.B."/>
            <person name="Thomas R."/>
            <person name="Webber C."/>
            <person name="Baldwin J."/>
            <person name="Abebe A."/>
            <person name="Abouelleil A."/>
            <person name="Aftuck L."/>
            <person name="Ait-Zahra M."/>
            <person name="Aldredge T."/>
            <person name="Allen N."/>
            <person name="An P."/>
            <person name="Anderson S."/>
            <person name="Antoine C."/>
            <person name="Arachchi H."/>
            <person name="Aslam A."/>
            <person name="Ayotte L."/>
            <person name="Bachantsang P."/>
            <person name="Barry A."/>
            <person name="Bayul T."/>
            <person name="Benamara M."/>
            <person name="Berlin A."/>
            <person name="Bessette D."/>
            <person name="Blitshteyn B."/>
            <person name="Bloom T."/>
            <person name="Blye J."/>
            <person name="Boguslavskiy L."/>
            <person name="Bonnet C."/>
            <person name="Boukhgalter B."/>
            <person name="Brown A."/>
            <person name="Cahill P."/>
            <person name="Calixte N."/>
            <person name="Camarata J."/>
            <person name="Cheshatsang Y."/>
            <person name="Chu J."/>
            <person name="Citroen M."/>
            <person name="Collymore A."/>
            <person name="Cooke P."/>
            <person name="Dawoe T."/>
            <person name="Daza R."/>
            <person name="Decktor K."/>
            <person name="DeGray S."/>
            <person name="Dhargay N."/>
            <person name="Dooley K."/>
            <person name="Dooley K."/>
            <person name="Dorje P."/>
            <person name="Dorjee K."/>
            <person name="Dorris L."/>
            <person name="Duffey N."/>
            <person name="Dupes A."/>
            <person name="Egbiremolen O."/>
            <person name="Elong R."/>
            <person name="Falk J."/>
            <person name="Farina A."/>
            <person name="Faro S."/>
            <person name="Ferguson D."/>
            <person name="Ferreira P."/>
            <person name="Fisher S."/>
            <person name="FitzGerald M."/>
            <person name="Foley K."/>
            <person name="Foley C."/>
            <person name="Franke A."/>
            <person name="Friedrich D."/>
            <person name="Gage D."/>
            <person name="Garber M."/>
            <person name="Gearin G."/>
            <person name="Giannoukos G."/>
            <person name="Goode T."/>
            <person name="Goyette A."/>
            <person name="Graham J."/>
            <person name="Grandbois E."/>
            <person name="Gyaltsen K."/>
            <person name="Hafez N."/>
            <person name="Hagopian D."/>
            <person name="Hagos B."/>
            <person name="Hall J."/>
            <person name="Healy C."/>
            <person name="Hegarty R."/>
            <person name="Honan T."/>
            <person name="Horn A."/>
            <person name="Houde N."/>
            <person name="Hughes L."/>
            <person name="Hunnicutt L."/>
            <person name="Husby M."/>
            <person name="Jester B."/>
            <person name="Jones C."/>
            <person name="Kamat A."/>
            <person name="Kanga B."/>
            <person name="Kells C."/>
            <person name="Khazanovich D."/>
            <person name="Kieu A.C."/>
            <person name="Kisner P."/>
            <person name="Kumar M."/>
            <person name="Lance K."/>
            <person name="Landers T."/>
            <person name="Lara M."/>
            <person name="Lee W."/>
            <person name="Leger J.P."/>
            <person name="Lennon N."/>
            <person name="Leuper L."/>
            <person name="LeVine S."/>
            <person name="Liu J."/>
            <person name="Liu X."/>
            <person name="Lokyitsang Y."/>
            <person name="Lokyitsang T."/>
            <person name="Lui A."/>
            <person name="Macdonald J."/>
            <person name="Major J."/>
            <person name="Marabella R."/>
            <person name="Maru K."/>
            <person name="Matthews C."/>
            <person name="McDonough S."/>
            <person name="Mehta T."/>
            <person name="Meldrim J."/>
            <person name="Melnikov A."/>
            <person name="Meneus L."/>
            <person name="Mihalev A."/>
            <person name="Mihova T."/>
            <person name="Miller K."/>
            <person name="Mittelman R."/>
            <person name="Mlenga V."/>
            <person name="Mulrain L."/>
            <person name="Munson G."/>
            <person name="Navidi A."/>
            <person name="Naylor J."/>
            <person name="Nguyen T."/>
            <person name="Nguyen N."/>
            <person name="Nguyen C."/>
            <person name="Nguyen T."/>
            <person name="Nicol R."/>
            <person name="Norbu N."/>
            <person name="Norbu C."/>
            <person name="Novod N."/>
            <person name="Nyima T."/>
            <person name="Olandt P."/>
            <person name="O'Neill B."/>
            <person name="O'Neill K."/>
            <person name="Osman S."/>
            <person name="Oyono L."/>
            <person name="Patti C."/>
            <person name="Perrin D."/>
            <person name="Phunkhang P."/>
            <person name="Pierre F."/>
            <person name="Priest M."/>
            <person name="Rachupka A."/>
            <person name="Raghuraman S."/>
            <person name="Rameau R."/>
            <person name="Ray V."/>
            <person name="Raymond C."/>
            <person name="Rege F."/>
            <person name="Rise C."/>
            <person name="Rogers J."/>
            <person name="Rogov P."/>
            <person name="Sahalie J."/>
            <person name="Settipalli S."/>
            <person name="Sharpe T."/>
            <person name="Shea T."/>
            <person name="Sheehan M."/>
            <person name="Sherpa N."/>
            <person name="Shi J."/>
            <person name="Shih D."/>
            <person name="Sloan J."/>
            <person name="Smith C."/>
            <person name="Sparrow T."/>
            <person name="Stalker J."/>
            <person name="Stange-Thomann N."/>
            <person name="Stavropoulos S."/>
            <person name="Stone C."/>
            <person name="Stone S."/>
            <person name="Sykes S."/>
            <person name="Tchuinga P."/>
            <person name="Tenzing P."/>
            <person name="Tesfaye S."/>
            <person name="Thoulutsang D."/>
            <person name="Thoulutsang Y."/>
            <person name="Topham K."/>
            <person name="Topping I."/>
            <person name="Tsamla T."/>
            <person name="Vassiliev H."/>
            <person name="Venkataraman V."/>
            <person name="Vo A."/>
            <person name="Wangchuk T."/>
            <person name="Wangdi T."/>
            <person name="Weiand M."/>
            <person name="Wilkinson J."/>
            <person name="Wilson A."/>
            <person name="Yadav S."/>
            <person name="Yang S."/>
            <person name="Yang X."/>
            <person name="Young G."/>
            <person name="Yu Q."/>
            <person name="Zainoun J."/>
            <person name="Zembek L."/>
            <person name="Zimmer A."/>
            <person name="Lander E.S."/>
        </authorList>
    </citation>
    <scope>NUCLEOTIDE SEQUENCE [LARGE SCALE GENOMIC DNA]</scope>
    <source>
        <strain evidence="4">Boxer</strain>
    </source>
</reference>
<dbReference type="AlphaFoldDB" id="A0A8C0P8Q9"/>
<dbReference type="Proteomes" id="UP000002254">
    <property type="component" value="Chromosome 30"/>
</dbReference>
<evidence type="ECO:0000313" key="4">
    <source>
        <dbReference type="Ensembl" id="ENSCAFP00000072897.1"/>
    </source>
</evidence>
<evidence type="ECO:0000256" key="1">
    <source>
        <dbReference type="ARBA" id="ARBA00004245"/>
    </source>
</evidence>
<reference evidence="5" key="3">
    <citation type="submission" date="2019-03" db="EMBL/GenBank/DDBJ databases">
        <authorList>
            <person name="Warren W.C."/>
            <person name="Johnson G.S."/>
        </authorList>
    </citation>
    <scope>NUCLEOTIDE SEQUENCE [LARGE SCALE GENOMIC DNA]</scope>
    <source>
        <strain evidence="5">Basenji</strain>
    </source>
</reference>
<dbReference type="GO" id="GO:0005856">
    <property type="term" value="C:cytoskeleton"/>
    <property type="evidence" value="ECO:0007669"/>
    <property type="project" value="UniProtKB-SubCell"/>
</dbReference>
<dbReference type="InterPro" id="IPR032675">
    <property type="entry name" value="LRR_dom_sf"/>
</dbReference>
<evidence type="ECO:0000313" key="7">
    <source>
        <dbReference type="Proteomes" id="UP000002254"/>
    </source>
</evidence>
<sequence length="315" mass="35638">MALPFQKELEKYKNIDEDELLGKLSEEELKQLENVLDDLDPKSALLPAGFRQKDQTQKAATGPFDREHLLMYLEKEALEQKDREDFVPFTGEKKGRVFIPKEKPVETHKEEKVTLDPELEEALASASDTELYDLAAVLGVHNLLNNPKFDEEVASTKGGKVPVRNVVKGEKVKPIFEEPPNPTNVEVSLQQMKANDPSLQEVNLNNIKAFADMLKVNKTLKSLNIESNFITGTGILALVEALRENDTLTEIKIDNQRQQLGTAVEMEIAQMLEENSRILKFGYQFTKQGPRTRVAAAITKNNDLVRKKRVEGDRR</sequence>
<dbReference type="FunFam" id="3.80.10.10:FF:000442">
    <property type="entry name" value="tropomodulin-2 isoform X3"/>
    <property type="match status" value="1"/>
</dbReference>
<keyword evidence="2" id="KW-0963">Cytoplasm</keyword>